<proteinExistence type="predicted"/>
<organism evidence="1 2">
    <name type="scientific">Colletotrichum limetticola</name>
    <dbReference type="NCBI Taxonomy" id="1209924"/>
    <lineage>
        <taxon>Eukaryota</taxon>
        <taxon>Fungi</taxon>
        <taxon>Dikarya</taxon>
        <taxon>Ascomycota</taxon>
        <taxon>Pezizomycotina</taxon>
        <taxon>Sordariomycetes</taxon>
        <taxon>Hypocreomycetidae</taxon>
        <taxon>Glomerellales</taxon>
        <taxon>Glomerellaceae</taxon>
        <taxon>Colletotrichum</taxon>
        <taxon>Colletotrichum acutatum species complex</taxon>
    </lineage>
</organism>
<keyword evidence="2" id="KW-1185">Reference proteome</keyword>
<gene>
    <name evidence="1" type="ORF">CLIM01_01214</name>
</gene>
<dbReference type="EMBL" id="JARUPT010000019">
    <property type="protein sequence ID" value="KAK0381444.1"/>
    <property type="molecule type" value="Genomic_DNA"/>
</dbReference>
<sequence length="148" mass="16100">MILAPSRHLQRLQSAKERQPAGRSSTLLKSVSVLAPILMSSNSPRIGSTHAAALTNWVPCWVLSGAQRRQTSPSSPPVPDFLSVVWGKASRGVVWSNSLDWPVVVEVLVGVRKQEIEGPGLEQGTICLEVSDDDTYRQVTFVKPQASE</sequence>
<evidence type="ECO:0000313" key="2">
    <source>
        <dbReference type="Proteomes" id="UP001169217"/>
    </source>
</evidence>
<dbReference type="Proteomes" id="UP001169217">
    <property type="component" value="Unassembled WGS sequence"/>
</dbReference>
<name>A0ABQ9QCB5_9PEZI</name>
<protein>
    <submittedName>
        <fullName evidence="1">Uncharacterized protein</fullName>
    </submittedName>
</protein>
<accession>A0ABQ9QCB5</accession>
<comment type="caution">
    <text evidence="1">The sequence shown here is derived from an EMBL/GenBank/DDBJ whole genome shotgun (WGS) entry which is preliminary data.</text>
</comment>
<reference evidence="1" key="1">
    <citation type="submission" date="2023-04" db="EMBL/GenBank/DDBJ databases">
        <title>Colletotrichum limetticola genome sequence.</title>
        <authorList>
            <person name="Baroncelli R."/>
        </authorList>
    </citation>
    <scope>NUCLEOTIDE SEQUENCE</scope>
    <source>
        <strain evidence="1">KLA-Anderson</strain>
    </source>
</reference>
<evidence type="ECO:0000313" key="1">
    <source>
        <dbReference type="EMBL" id="KAK0381444.1"/>
    </source>
</evidence>